<dbReference type="Pfam" id="PF05448">
    <property type="entry name" value="AXE1"/>
    <property type="match status" value="1"/>
</dbReference>
<feature type="domain" description="Acetyl xylan esterase" evidence="2">
    <location>
        <begin position="24"/>
        <end position="83"/>
    </location>
</feature>
<keyword evidence="1" id="KW-0378">Hydrolase</keyword>
<dbReference type="GO" id="GO:0016788">
    <property type="term" value="F:hydrolase activity, acting on ester bonds"/>
    <property type="evidence" value="ECO:0007669"/>
    <property type="project" value="UniProtKB-ARBA"/>
</dbReference>
<dbReference type="SUPFAM" id="SSF53474">
    <property type="entry name" value="alpha/beta-Hydrolases"/>
    <property type="match status" value="1"/>
</dbReference>
<dbReference type="EMBL" id="JAAQPE010000252">
    <property type="protein sequence ID" value="KAF5674277.1"/>
    <property type="molecule type" value="Genomic_DNA"/>
</dbReference>
<comment type="caution">
    <text evidence="3">The sequence shown here is derived from an EMBL/GenBank/DDBJ whole genome shotgun (WGS) entry which is preliminary data.</text>
</comment>
<dbReference type="Gene3D" id="3.40.50.1820">
    <property type="entry name" value="alpha/beta hydrolase"/>
    <property type="match status" value="1"/>
</dbReference>
<dbReference type="Proteomes" id="UP000572754">
    <property type="component" value="Unassembled WGS sequence"/>
</dbReference>
<dbReference type="InterPro" id="IPR029058">
    <property type="entry name" value="AB_hydrolase_fold"/>
</dbReference>
<evidence type="ECO:0000313" key="4">
    <source>
        <dbReference type="Proteomes" id="UP000572754"/>
    </source>
</evidence>
<dbReference type="PANTHER" id="PTHR22946">
    <property type="entry name" value="DIENELACTONE HYDROLASE DOMAIN-CONTAINING PROTEIN-RELATED"/>
    <property type="match status" value="1"/>
</dbReference>
<gene>
    <name evidence="3" type="ORF">FCIRC_7815</name>
</gene>
<organism evidence="3 4">
    <name type="scientific">Fusarium circinatum</name>
    <name type="common">Pitch canker fungus</name>
    <name type="synonym">Gibberella circinata</name>
    <dbReference type="NCBI Taxonomy" id="48490"/>
    <lineage>
        <taxon>Eukaryota</taxon>
        <taxon>Fungi</taxon>
        <taxon>Dikarya</taxon>
        <taxon>Ascomycota</taxon>
        <taxon>Pezizomycotina</taxon>
        <taxon>Sordariomycetes</taxon>
        <taxon>Hypocreomycetidae</taxon>
        <taxon>Hypocreales</taxon>
        <taxon>Nectriaceae</taxon>
        <taxon>Fusarium</taxon>
        <taxon>Fusarium fujikuroi species complex</taxon>
    </lineage>
</organism>
<sequence length="260" mass="29247">MLGDSDTGLSQPRQEIVPDLQVADISDAITFAQSRSEVDPERIGIWGSSYSGGHVLRVGAVDRRVKVVLSQVPCLNGWENFNRLVRPDFAEYMEGEFQKGWSSSLVVNRTLLIADPFLLPDRLERASGNVPAWVKVVDENPLAPSALPTPDSYDFFQKLWAPKSAWKNEVTLKSLELFRAHDPSAWIYRISPTPLLMTVAENDVLTPTYLALEAYSRAREPKQLSMLPGGHFHAYTGNNFERNVARQIKFLEEYLGVENI</sequence>
<dbReference type="AlphaFoldDB" id="A0A8H5TRM6"/>
<evidence type="ECO:0000313" key="3">
    <source>
        <dbReference type="EMBL" id="KAF5674277.1"/>
    </source>
</evidence>
<dbReference type="InterPro" id="IPR008391">
    <property type="entry name" value="AXE1_dom"/>
</dbReference>
<dbReference type="InterPro" id="IPR050261">
    <property type="entry name" value="FrsA_esterase"/>
</dbReference>
<accession>A0A8H5TRM6</accession>
<evidence type="ECO:0000256" key="1">
    <source>
        <dbReference type="ARBA" id="ARBA00022801"/>
    </source>
</evidence>
<reference evidence="3 4" key="2">
    <citation type="submission" date="2020-05" db="EMBL/GenBank/DDBJ databases">
        <title>Identification and distribution of gene clusters putatively required for synthesis of sphingolipid metabolism inhibitors in phylogenetically diverse species of the filamentous fungus Fusarium.</title>
        <authorList>
            <person name="Kim H.-S."/>
            <person name="Busman M."/>
            <person name="Brown D.W."/>
            <person name="Divon H."/>
            <person name="Uhlig S."/>
            <person name="Proctor R.H."/>
        </authorList>
    </citation>
    <scope>NUCLEOTIDE SEQUENCE [LARGE SCALE GENOMIC DNA]</scope>
    <source>
        <strain evidence="3 4">NRRL 25331</strain>
    </source>
</reference>
<name>A0A8H5TRM6_FUSCI</name>
<protein>
    <submittedName>
        <fullName evidence="3">N-terminal domain-containing protein</fullName>
    </submittedName>
</protein>
<dbReference type="PANTHER" id="PTHR22946:SF9">
    <property type="entry name" value="POLYKETIDE TRANSFERASE AF380"/>
    <property type="match status" value="1"/>
</dbReference>
<evidence type="ECO:0000259" key="2">
    <source>
        <dbReference type="Pfam" id="PF05448"/>
    </source>
</evidence>
<keyword evidence="4" id="KW-1185">Reference proteome</keyword>
<proteinExistence type="predicted"/>
<reference evidence="4" key="1">
    <citation type="journal article" date="2020" name="BMC Genomics">
        <title>Correction to: Identification and distribution of gene clusters required for synthesis of sphingolipid metabolism inhibitors in diverse species of the filamentous fungus Fusarium.</title>
        <authorList>
            <person name="Kim H.S."/>
            <person name="Lohmar J.M."/>
            <person name="Busman M."/>
            <person name="Brown D.W."/>
            <person name="Naumann T.A."/>
            <person name="Divon H.H."/>
            <person name="Lysoe E."/>
            <person name="Uhlig S."/>
            <person name="Proctor R.H."/>
        </authorList>
    </citation>
    <scope>NUCLEOTIDE SEQUENCE [LARGE SCALE GENOMIC DNA]</scope>
    <source>
        <strain evidence="4">NRRL 25331</strain>
    </source>
</reference>